<dbReference type="RefSeq" id="WP_068450669.1">
    <property type="nucleotide sequence ID" value="NZ_CP150660.1"/>
</dbReference>
<reference evidence="4 5" key="1">
    <citation type="submission" date="2016-02" db="EMBL/GenBank/DDBJ databases">
        <title>Draft genome sequence of Polaribacter atrinae KACC17473.</title>
        <authorList>
            <person name="Shin S.-K."/>
            <person name="Yi H."/>
        </authorList>
    </citation>
    <scope>NUCLEOTIDE SEQUENCE [LARGE SCALE GENOMIC DNA]</scope>
    <source>
        <strain evidence="4 5">KACC 17473</strain>
    </source>
</reference>
<keyword evidence="1" id="KW-0732">Signal</keyword>
<dbReference type="NCBIfam" id="TIGR04183">
    <property type="entry name" value="Por_Secre_tail"/>
    <property type="match status" value="1"/>
</dbReference>
<dbReference type="SUPFAM" id="SSF110296">
    <property type="entry name" value="Oligoxyloglucan reducing end-specific cellobiohydrolase"/>
    <property type="match status" value="2"/>
</dbReference>
<comment type="caution">
    <text evidence="4">The sequence shown here is derived from an EMBL/GenBank/DDBJ whole genome shotgun (WGS) entry which is preliminary data.</text>
</comment>
<feature type="domain" description="Secretion system C-terminal sorting" evidence="3">
    <location>
        <begin position="1271"/>
        <end position="1332"/>
    </location>
</feature>
<dbReference type="Proteomes" id="UP000076923">
    <property type="component" value="Unassembled WGS sequence"/>
</dbReference>
<keyword evidence="5" id="KW-1185">Reference proteome</keyword>
<feature type="transmembrane region" description="Helical" evidence="2">
    <location>
        <begin position="12"/>
        <end position="30"/>
    </location>
</feature>
<evidence type="ECO:0000256" key="2">
    <source>
        <dbReference type="SAM" id="Phobius"/>
    </source>
</evidence>
<dbReference type="InterPro" id="IPR026444">
    <property type="entry name" value="Secre_tail"/>
</dbReference>
<sequence length="1333" mass="144716">MSSQTKPSGIKLVKFLLLAIAVIFIFKFIYNVVKTEKVTKLREKHQSYLDNSPFKESKGLSKKERRGLGLPPNAYNEQMWELTLDPNTGRPMPERVLKIQEELKEQRKLQRGGGDNFNAWVDRGPNNVGGRTRGIMFDPNDVDKNRVFAGGVSGGLWVNEDITDVNSSWSLVPDIGANISVTSIIYDPNDTETFYIGSGESYSSGSVVGRGVWKSTDKGVTWNNVFGGLTSANGGNFVNGIFYINDMVARDIGTTTELYISVAGAYFKAAANPNNFHGLNEQGVYKSIDNGVIWSKISINESNGNPSNPNDLELDLNNNIWVTTTRSSFGDSGGKILKSTDGIVFNLLTQIPNARRTELEVSSLDADKFWVAADIDGAGDLWFTDDAFATFDAVTNRLAEPNDGDNNITETDYTRGQAFYNLPIEVDVNDHLYVGGIDLFRSTDNGITWTQISKWSNNPGLSALNIPLVHADHHAIVFRPNAPTEAVFGNDGGVYYSPDITANTATLSINARNKDYNVTQFYYGSIASGTANEIILGGAQDNGTQIIQNAVSGANSFNNYFSFFSGDGSYSEIDQDGGGVAGRGEYMIVGSTGLSYYFAETSYTNANDAYFGGYTIVNSADGNFINEADLDDVDNILYANSSTDVTNQFSSFTLGENSAVRQDFANVLLDGDPAAFKVSPHTNTTLFLGTKNSKLLKITDLAGVPIWSDISGDNFIGSISDIEIGGTDQIIFVTVHNYGVTSLWYTADGGASWVSKEGNLPDIPVKCILQNPLKKEEVLIGTELGVWRTADFFAANPVWTQSYNGMSDVTVLDLDLRIADKTILATTHGRGMFTSQFSGDVITWTGAADTDWNLAANWDVNTVPTESNEVVIPSGLVNYPTASSAVTVNSISLNSGSSLIAQDDFTGNVTYNRNIPNTNWYLISSPVVGQDIDAFALDEGLAVGTGDNRGLSSYDNTIPTWVYYQNGATGSGNFLKGDGKSLKLATAGDVAFVGIIRTETETAVPLVVNANGLNLIGNPYTSFVPANNAADNTNNILKVNNTILDEETIWYWNQATNAYEIVNHVTPAKFIAPTQGFFVRANGANLFKFNETMQSHQNGDTFQKSANDNRPELVITLADESSSLNTNVYYIEGTTTSFDNGYDSSIFNGEATSLAIFTRTVAIDDERNLGIQSLPNSNFEGMIIPLGIKAISGSSITLSLKSINLPVKFNVYLEDKSNNSFTLLDDTTTFKTTLTQNLDGIGRFYIHTISRTLGNTQSTLNNAVVYVSEKTLHIQGIKEGNSKVKMFDLSGKTVLSTSIEGPKEIALSNLSTGVYLVHVESTLGRLVKKVIID</sequence>
<dbReference type="Pfam" id="PF18962">
    <property type="entry name" value="Por_Secre_tail"/>
    <property type="match status" value="1"/>
</dbReference>
<keyword evidence="2" id="KW-0812">Transmembrane</keyword>
<proteinExistence type="predicted"/>
<gene>
    <name evidence="4" type="ORF">LPB303_12500</name>
</gene>
<name>A0A176TAK1_9FLAO</name>
<dbReference type="STRING" id="1333662.LPB303_12500"/>
<protein>
    <recommendedName>
        <fullName evidence="3">Secretion system C-terminal sorting domain-containing protein</fullName>
    </recommendedName>
</protein>
<keyword evidence="2" id="KW-1133">Transmembrane helix</keyword>
<accession>A0A176TAK1</accession>
<dbReference type="Gene3D" id="2.130.10.10">
    <property type="entry name" value="YVTN repeat-like/Quinoprotein amine dehydrogenase"/>
    <property type="match status" value="2"/>
</dbReference>
<dbReference type="InterPro" id="IPR015943">
    <property type="entry name" value="WD40/YVTN_repeat-like_dom_sf"/>
</dbReference>
<evidence type="ECO:0000313" key="5">
    <source>
        <dbReference type="Proteomes" id="UP000076923"/>
    </source>
</evidence>
<keyword evidence="2" id="KW-0472">Membrane</keyword>
<evidence type="ECO:0000256" key="1">
    <source>
        <dbReference type="ARBA" id="ARBA00022729"/>
    </source>
</evidence>
<dbReference type="EMBL" id="LVWE01000050">
    <property type="protein sequence ID" value="OAD44455.1"/>
    <property type="molecule type" value="Genomic_DNA"/>
</dbReference>
<organism evidence="4 5">
    <name type="scientific">Polaribacter atrinae</name>
    <dbReference type="NCBI Taxonomy" id="1333662"/>
    <lineage>
        <taxon>Bacteria</taxon>
        <taxon>Pseudomonadati</taxon>
        <taxon>Bacteroidota</taxon>
        <taxon>Flavobacteriia</taxon>
        <taxon>Flavobacteriales</taxon>
        <taxon>Flavobacteriaceae</taxon>
    </lineage>
</organism>
<evidence type="ECO:0000313" key="4">
    <source>
        <dbReference type="EMBL" id="OAD44455.1"/>
    </source>
</evidence>
<dbReference type="OrthoDB" id="9757947at2"/>
<evidence type="ECO:0000259" key="3">
    <source>
        <dbReference type="Pfam" id="PF18962"/>
    </source>
</evidence>